<dbReference type="GO" id="GO:0030288">
    <property type="term" value="C:outer membrane-bounded periplasmic space"/>
    <property type="evidence" value="ECO:0007669"/>
    <property type="project" value="UniProtKB-ARBA"/>
</dbReference>
<dbReference type="PANTHER" id="PTHR30290:SF38">
    <property type="entry name" value="D,D-DIPEPTIDE-BINDING PERIPLASMIC PROTEIN DDPA-RELATED"/>
    <property type="match status" value="1"/>
</dbReference>
<evidence type="ECO:0000256" key="2">
    <source>
        <dbReference type="ARBA" id="ARBA00005695"/>
    </source>
</evidence>
<dbReference type="PROSITE" id="PS01040">
    <property type="entry name" value="SBP_BACTERIAL_5"/>
    <property type="match status" value="1"/>
</dbReference>
<dbReference type="Pfam" id="PF00496">
    <property type="entry name" value="SBP_bac_5"/>
    <property type="match status" value="1"/>
</dbReference>
<evidence type="ECO:0000256" key="3">
    <source>
        <dbReference type="ARBA" id="ARBA00022729"/>
    </source>
</evidence>
<gene>
    <name evidence="5" type="ORF">F0Q34_10170</name>
</gene>
<keyword evidence="3" id="KW-0732">Signal</keyword>
<evidence type="ECO:0000313" key="6">
    <source>
        <dbReference type="Proteomes" id="UP000322110"/>
    </source>
</evidence>
<comment type="subcellular location">
    <subcellularLocation>
        <location evidence="1">Periplasm</location>
    </subcellularLocation>
</comment>
<evidence type="ECO:0000313" key="5">
    <source>
        <dbReference type="EMBL" id="KAA2213584.1"/>
    </source>
</evidence>
<dbReference type="InterPro" id="IPR000914">
    <property type="entry name" value="SBP_5_dom"/>
</dbReference>
<dbReference type="GO" id="GO:0043190">
    <property type="term" value="C:ATP-binding cassette (ABC) transporter complex"/>
    <property type="evidence" value="ECO:0007669"/>
    <property type="project" value="InterPro"/>
</dbReference>
<protein>
    <submittedName>
        <fullName evidence="5">ABC transporter substrate-binding protein</fullName>
    </submittedName>
</protein>
<reference evidence="5 6" key="1">
    <citation type="journal article" date="2015" name="Int. J. Syst. Evol. Microbiol.">
        <title>Roseomonas oryzae sp. nov., isolated from paddy rhizosphere soil.</title>
        <authorList>
            <person name="Ramaprasad E.V."/>
            <person name="Sasikala Ch."/>
            <person name="Ramana Ch.V."/>
        </authorList>
    </citation>
    <scope>NUCLEOTIDE SEQUENCE [LARGE SCALE GENOMIC DNA]</scope>
    <source>
        <strain evidence="5 6">KCTC 42542</strain>
    </source>
</reference>
<name>A0A5B2THJ7_9PROT</name>
<dbReference type="PANTHER" id="PTHR30290">
    <property type="entry name" value="PERIPLASMIC BINDING COMPONENT OF ABC TRANSPORTER"/>
    <property type="match status" value="1"/>
</dbReference>
<dbReference type="AlphaFoldDB" id="A0A5B2THJ7"/>
<dbReference type="InterPro" id="IPR039424">
    <property type="entry name" value="SBP_5"/>
</dbReference>
<dbReference type="InterPro" id="IPR023765">
    <property type="entry name" value="SBP_5_CS"/>
</dbReference>
<sequence length="527" mass="58569">MHRRKLLAGAAAGAAMLASPTIGQPVRDRTLRMVPQANLTALDPIWTTASVTTGHGYAVFDTLYGLDSQLRPQPQMAEGHEVSPDGLTWRIKLREGLKFHDGERVRAADCVASLRRWSQRDSFGQTLARSVDAWEAADDRIIRIRLKTPFAPLLDAIAKPASMVAFMMPERLARTDGNTQVTEVVGSGPFRFLDKEFVSGSRVVYARFGDYVPRTEPADFMSGGKQAFFDRIEWQIIPDPSTAASALRNGEVDWWEFAHPDLLPLLTRDRNIKVSQIDELGFLSILRFNSLVPPFNNPGLRAAVLSAVDQSDYMRAVNGDNVRWRPCAAMFPCGVPFVKELGSGLMNQPRDLNRAKEAVRRAGYGGERVVVINPADFPSIAPLGEVTADLLKKLGFNVDLQQMDWGTLGQRRTSRAPVEEGGWNIFHTWTTSVSISNPALNYYIRGQGKDGWFGWYENAGIERVTNAWTQATTDAEKQAAFDEIQKEAFQTAPIVPLGQYYPATAHRAHLTGRISSTNALPWNIRRA</sequence>
<evidence type="ECO:0000259" key="4">
    <source>
        <dbReference type="Pfam" id="PF00496"/>
    </source>
</evidence>
<dbReference type="Gene3D" id="3.10.105.10">
    <property type="entry name" value="Dipeptide-binding Protein, Domain 3"/>
    <property type="match status" value="1"/>
</dbReference>
<dbReference type="EMBL" id="VUKA01000003">
    <property type="protein sequence ID" value="KAA2213584.1"/>
    <property type="molecule type" value="Genomic_DNA"/>
</dbReference>
<keyword evidence="6" id="KW-1185">Reference proteome</keyword>
<dbReference type="OrthoDB" id="7318145at2"/>
<proteinExistence type="inferred from homology"/>
<dbReference type="CDD" id="cd08502">
    <property type="entry name" value="PBP2_NikA_DppA_OppA_like_16"/>
    <property type="match status" value="1"/>
</dbReference>
<dbReference type="Gene3D" id="3.40.190.10">
    <property type="entry name" value="Periplasmic binding protein-like II"/>
    <property type="match status" value="1"/>
</dbReference>
<comment type="similarity">
    <text evidence="2">Belongs to the bacterial solute-binding protein 5 family.</text>
</comment>
<dbReference type="Proteomes" id="UP000322110">
    <property type="component" value="Unassembled WGS sequence"/>
</dbReference>
<dbReference type="Gene3D" id="3.90.76.10">
    <property type="entry name" value="Dipeptide-binding Protein, Domain 1"/>
    <property type="match status" value="1"/>
</dbReference>
<dbReference type="InterPro" id="IPR030678">
    <property type="entry name" value="Peptide/Ni-bd"/>
</dbReference>
<dbReference type="SUPFAM" id="SSF53850">
    <property type="entry name" value="Periplasmic binding protein-like II"/>
    <property type="match status" value="1"/>
</dbReference>
<accession>A0A5B2THJ7</accession>
<dbReference type="GO" id="GO:1904680">
    <property type="term" value="F:peptide transmembrane transporter activity"/>
    <property type="evidence" value="ECO:0007669"/>
    <property type="project" value="TreeGrafter"/>
</dbReference>
<dbReference type="RefSeq" id="WP_149812088.1">
    <property type="nucleotide sequence ID" value="NZ_VUKA01000003.1"/>
</dbReference>
<organism evidence="5 6">
    <name type="scientific">Teichococcus oryzae</name>
    <dbReference type="NCBI Taxonomy" id="1608942"/>
    <lineage>
        <taxon>Bacteria</taxon>
        <taxon>Pseudomonadati</taxon>
        <taxon>Pseudomonadota</taxon>
        <taxon>Alphaproteobacteria</taxon>
        <taxon>Acetobacterales</taxon>
        <taxon>Roseomonadaceae</taxon>
        <taxon>Roseomonas</taxon>
    </lineage>
</organism>
<comment type="caution">
    <text evidence="5">The sequence shown here is derived from an EMBL/GenBank/DDBJ whole genome shotgun (WGS) entry which is preliminary data.</text>
</comment>
<dbReference type="PIRSF" id="PIRSF002741">
    <property type="entry name" value="MppA"/>
    <property type="match status" value="1"/>
</dbReference>
<evidence type="ECO:0000256" key="1">
    <source>
        <dbReference type="ARBA" id="ARBA00004418"/>
    </source>
</evidence>
<dbReference type="GO" id="GO:0015833">
    <property type="term" value="P:peptide transport"/>
    <property type="evidence" value="ECO:0007669"/>
    <property type="project" value="TreeGrafter"/>
</dbReference>
<feature type="domain" description="Solute-binding protein family 5" evidence="4">
    <location>
        <begin position="72"/>
        <end position="448"/>
    </location>
</feature>